<dbReference type="AlphaFoldDB" id="A0ABD0K0K0"/>
<evidence type="ECO:0000313" key="2">
    <source>
        <dbReference type="Proteomes" id="UP001519460"/>
    </source>
</evidence>
<protein>
    <submittedName>
        <fullName evidence="1">Uncharacterized protein</fullName>
    </submittedName>
</protein>
<organism evidence="1 2">
    <name type="scientific">Batillaria attramentaria</name>
    <dbReference type="NCBI Taxonomy" id="370345"/>
    <lineage>
        <taxon>Eukaryota</taxon>
        <taxon>Metazoa</taxon>
        <taxon>Spiralia</taxon>
        <taxon>Lophotrochozoa</taxon>
        <taxon>Mollusca</taxon>
        <taxon>Gastropoda</taxon>
        <taxon>Caenogastropoda</taxon>
        <taxon>Sorbeoconcha</taxon>
        <taxon>Cerithioidea</taxon>
        <taxon>Batillariidae</taxon>
        <taxon>Batillaria</taxon>
    </lineage>
</organism>
<accession>A0ABD0K0K0</accession>
<name>A0ABD0K0K0_9CAEN</name>
<evidence type="ECO:0000313" key="1">
    <source>
        <dbReference type="EMBL" id="KAK7480539.1"/>
    </source>
</evidence>
<gene>
    <name evidence="1" type="ORF">BaRGS_00028201</name>
</gene>
<comment type="caution">
    <text evidence="1">The sequence shown here is derived from an EMBL/GenBank/DDBJ whole genome shotgun (WGS) entry which is preliminary data.</text>
</comment>
<dbReference type="Proteomes" id="UP001519460">
    <property type="component" value="Unassembled WGS sequence"/>
</dbReference>
<proteinExistence type="predicted"/>
<sequence length="81" mass="9327">MLQSDCKDHATLALAGTRKYVLKTTFDWTTRNSRVLKTTFDWTTRKSRVLKITFGWRIRAHLATGKVLCGPVANHRLSHLE</sequence>
<reference evidence="1 2" key="1">
    <citation type="journal article" date="2023" name="Sci. Data">
        <title>Genome assembly of the Korean intertidal mud-creeper Batillaria attramentaria.</title>
        <authorList>
            <person name="Patra A.K."/>
            <person name="Ho P.T."/>
            <person name="Jun S."/>
            <person name="Lee S.J."/>
            <person name="Kim Y."/>
            <person name="Won Y.J."/>
        </authorList>
    </citation>
    <scope>NUCLEOTIDE SEQUENCE [LARGE SCALE GENOMIC DNA]</scope>
    <source>
        <strain evidence="1">Wonlab-2016</strain>
    </source>
</reference>
<keyword evidence="2" id="KW-1185">Reference proteome</keyword>
<dbReference type="EMBL" id="JACVVK020000279">
    <property type="protein sequence ID" value="KAK7480539.1"/>
    <property type="molecule type" value="Genomic_DNA"/>
</dbReference>